<reference evidence="2 3" key="1">
    <citation type="submission" date="2024-07" db="EMBL/GenBank/DDBJ databases">
        <title>Section-level genome sequencing and comparative genomics of Aspergillus sections Usti and Cavernicolus.</title>
        <authorList>
            <consortium name="Lawrence Berkeley National Laboratory"/>
            <person name="Nybo J.L."/>
            <person name="Vesth T.C."/>
            <person name="Theobald S."/>
            <person name="Frisvad J.C."/>
            <person name="Larsen T.O."/>
            <person name="Kjaerboelling I."/>
            <person name="Rothschild-Mancinelli K."/>
            <person name="Lyhne E.K."/>
            <person name="Kogle M.E."/>
            <person name="Barry K."/>
            <person name="Clum A."/>
            <person name="Na H."/>
            <person name="Ledsgaard L."/>
            <person name="Lin J."/>
            <person name="Lipzen A."/>
            <person name="Kuo A."/>
            <person name="Riley R."/>
            <person name="Mondo S."/>
            <person name="LaButti K."/>
            <person name="Haridas S."/>
            <person name="Pangalinan J."/>
            <person name="Salamov A.A."/>
            <person name="Simmons B.A."/>
            <person name="Magnuson J.K."/>
            <person name="Chen J."/>
            <person name="Drula E."/>
            <person name="Henrissat B."/>
            <person name="Wiebenga A."/>
            <person name="Lubbers R.J."/>
            <person name="Gomes A.C."/>
            <person name="Macurrencykelacurrency M.R."/>
            <person name="Stajich J."/>
            <person name="Grigoriev I.V."/>
            <person name="Mortensen U.H."/>
            <person name="De vries R.P."/>
            <person name="Baker S.E."/>
            <person name="Andersen M.R."/>
        </authorList>
    </citation>
    <scope>NUCLEOTIDE SEQUENCE [LARGE SCALE GENOMIC DNA]</scope>
    <source>
        <strain evidence="2 3">CBS 756.74</strain>
    </source>
</reference>
<feature type="region of interest" description="Disordered" evidence="1">
    <location>
        <begin position="1"/>
        <end position="21"/>
    </location>
</feature>
<sequence>MKKRSPTPPKNLEPIVKRKNPQTYPQLFLALATRAPLPSQEAEMRHFRHRRQRAGSLQ</sequence>
<evidence type="ECO:0000313" key="2">
    <source>
        <dbReference type="EMBL" id="KAL2852772.1"/>
    </source>
</evidence>
<dbReference type="GeneID" id="98154961"/>
<dbReference type="EMBL" id="JBFXLR010000015">
    <property type="protein sequence ID" value="KAL2852772.1"/>
    <property type="molecule type" value="Genomic_DNA"/>
</dbReference>
<dbReference type="RefSeq" id="XP_070900594.1">
    <property type="nucleotide sequence ID" value="XM_071039797.1"/>
</dbReference>
<evidence type="ECO:0000313" key="3">
    <source>
        <dbReference type="Proteomes" id="UP001610444"/>
    </source>
</evidence>
<proteinExistence type="predicted"/>
<feature type="compositionally biased region" description="Pro residues" evidence="1">
    <location>
        <begin position="1"/>
        <end position="11"/>
    </location>
</feature>
<evidence type="ECO:0000256" key="1">
    <source>
        <dbReference type="SAM" id="MobiDB-lite"/>
    </source>
</evidence>
<gene>
    <name evidence="2" type="ORF">BJX68DRAFT_234755</name>
</gene>
<dbReference type="Proteomes" id="UP001610444">
    <property type="component" value="Unassembled WGS sequence"/>
</dbReference>
<protein>
    <submittedName>
        <fullName evidence="2">Uncharacterized protein</fullName>
    </submittedName>
</protein>
<comment type="caution">
    <text evidence="2">The sequence shown here is derived from an EMBL/GenBank/DDBJ whole genome shotgun (WGS) entry which is preliminary data.</text>
</comment>
<accession>A0ABR4KKG8</accession>
<organism evidence="2 3">
    <name type="scientific">Aspergillus pseudodeflectus</name>
    <dbReference type="NCBI Taxonomy" id="176178"/>
    <lineage>
        <taxon>Eukaryota</taxon>
        <taxon>Fungi</taxon>
        <taxon>Dikarya</taxon>
        <taxon>Ascomycota</taxon>
        <taxon>Pezizomycotina</taxon>
        <taxon>Eurotiomycetes</taxon>
        <taxon>Eurotiomycetidae</taxon>
        <taxon>Eurotiales</taxon>
        <taxon>Aspergillaceae</taxon>
        <taxon>Aspergillus</taxon>
        <taxon>Aspergillus subgen. Nidulantes</taxon>
    </lineage>
</organism>
<name>A0ABR4KKG8_9EURO</name>
<keyword evidence="3" id="KW-1185">Reference proteome</keyword>